<evidence type="ECO:0000313" key="10">
    <source>
        <dbReference type="Proteomes" id="UP000838821"/>
    </source>
</evidence>
<evidence type="ECO:0000256" key="1">
    <source>
        <dbReference type="ARBA" id="ARBA00004651"/>
    </source>
</evidence>
<feature type="transmembrane region" description="Helical" evidence="7">
    <location>
        <begin position="80"/>
        <end position="101"/>
    </location>
</feature>
<evidence type="ECO:0000256" key="7">
    <source>
        <dbReference type="RuleBase" id="RU363032"/>
    </source>
</evidence>
<dbReference type="InterPro" id="IPR000515">
    <property type="entry name" value="MetI-like"/>
</dbReference>
<feature type="domain" description="ABC transmembrane type-1" evidence="8">
    <location>
        <begin position="78"/>
        <end position="281"/>
    </location>
</feature>
<feature type="transmembrane region" description="Helical" evidence="7">
    <location>
        <begin position="16"/>
        <end position="38"/>
    </location>
</feature>
<proteinExistence type="inferred from homology"/>
<feature type="transmembrane region" description="Helical" evidence="7">
    <location>
        <begin position="144"/>
        <end position="165"/>
    </location>
</feature>
<keyword evidence="10" id="KW-1185">Reference proteome</keyword>
<keyword evidence="6 7" id="KW-0472">Membrane</keyword>
<reference evidence="9" key="1">
    <citation type="submission" date="2022-01" db="EMBL/GenBank/DDBJ databases">
        <authorList>
            <person name="Criscuolo A."/>
        </authorList>
    </citation>
    <scope>NUCLEOTIDE SEQUENCE</scope>
    <source>
        <strain evidence="9">CIP111891</strain>
    </source>
</reference>
<accession>A0ABN8H3M4</accession>
<name>A0ABN8H3M4_9BACL</name>
<dbReference type="SUPFAM" id="SSF161098">
    <property type="entry name" value="MetI-like"/>
    <property type="match status" value="1"/>
</dbReference>
<sequence>MSLVVIKTKTDRALDILLYTVLTMAGLVTLFPFYYVIIMSVTPIIEVLKNGGFVLMPSKFTLVAYKAIFQSALVPRALQITAIITIVGTACNLLVTTLLAYPLSKKWLPGRNIVLMMIVFTLIFTGGMIPTYLVVKQTGLLNSIWALIIPSVVSTFNLLIMKSFFESLSEEIQDAAKIDGCNDMQALYHIVLPLCKPILATLMLFYGVTHWNEFFNGIMYMSDPKNYPLQVVLRNMLQQPQISQELLALNPEARVELPPETLRMALVVVSTLPMLVIYPFIQKHFTKGMMLGAIKG</sequence>
<organism evidence="9 10">
    <name type="scientific">Paenibacillus allorhizoplanae</name>
    <dbReference type="NCBI Taxonomy" id="2905648"/>
    <lineage>
        <taxon>Bacteria</taxon>
        <taxon>Bacillati</taxon>
        <taxon>Bacillota</taxon>
        <taxon>Bacilli</taxon>
        <taxon>Bacillales</taxon>
        <taxon>Paenibacillaceae</taxon>
        <taxon>Paenibacillus</taxon>
    </lineage>
</organism>
<evidence type="ECO:0000256" key="2">
    <source>
        <dbReference type="ARBA" id="ARBA00022448"/>
    </source>
</evidence>
<protein>
    <submittedName>
        <fullName evidence="9">Lactose transport system permease protein LacG</fullName>
    </submittedName>
</protein>
<dbReference type="PANTHER" id="PTHR43744:SF9">
    <property type="entry name" value="POLYGALACTURONAN_RHAMNOGALACTURONAN TRANSPORT SYSTEM PERMEASE PROTEIN YTCP"/>
    <property type="match status" value="1"/>
</dbReference>
<feature type="transmembrane region" description="Helical" evidence="7">
    <location>
        <begin position="186"/>
        <end position="206"/>
    </location>
</feature>
<dbReference type="RefSeq" id="WP_236292194.1">
    <property type="nucleotide sequence ID" value="NZ_CAKMMW010000027.1"/>
</dbReference>
<comment type="similarity">
    <text evidence="7">Belongs to the binding-protein-dependent transport system permease family.</text>
</comment>
<dbReference type="EMBL" id="CAKMMW010000027">
    <property type="protein sequence ID" value="CAH1226928.1"/>
    <property type="molecule type" value="Genomic_DNA"/>
</dbReference>
<evidence type="ECO:0000313" key="9">
    <source>
        <dbReference type="EMBL" id="CAH1226928.1"/>
    </source>
</evidence>
<keyword evidence="3" id="KW-1003">Cell membrane</keyword>
<keyword evidence="4 7" id="KW-0812">Transmembrane</keyword>
<feature type="transmembrane region" description="Helical" evidence="7">
    <location>
        <begin position="113"/>
        <end position="132"/>
    </location>
</feature>
<evidence type="ECO:0000256" key="5">
    <source>
        <dbReference type="ARBA" id="ARBA00022989"/>
    </source>
</evidence>
<dbReference type="InterPro" id="IPR035906">
    <property type="entry name" value="MetI-like_sf"/>
</dbReference>
<keyword evidence="5 7" id="KW-1133">Transmembrane helix</keyword>
<evidence type="ECO:0000259" key="8">
    <source>
        <dbReference type="PROSITE" id="PS50928"/>
    </source>
</evidence>
<dbReference type="PANTHER" id="PTHR43744">
    <property type="entry name" value="ABC TRANSPORTER PERMEASE PROTEIN MG189-RELATED-RELATED"/>
    <property type="match status" value="1"/>
</dbReference>
<comment type="subcellular location">
    <subcellularLocation>
        <location evidence="1 7">Cell membrane</location>
        <topology evidence="1 7">Multi-pass membrane protein</topology>
    </subcellularLocation>
</comment>
<gene>
    <name evidence="9" type="primary">lacG_7</name>
    <name evidence="9" type="ORF">PAECIP111891_06031</name>
</gene>
<evidence type="ECO:0000256" key="6">
    <source>
        <dbReference type="ARBA" id="ARBA00023136"/>
    </source>
</evidence>
<evidence type="ECO:0000256" key="3">
    <source>
        <dbReference type="ARBA" id="ARBA00022475"/>
    </source>
</evidence>
<dbReference type="Pfam" id="PF00528">
    <property type="entry name" value="BPD_transp_1"/>
    <property type="match status" value="1"/>
</dbReference>
<keyword evidence="2 7" id="KW-0813">Transport</keyword>
<feature type="transmembrane region" description="Helical" evidence="7">
    <location>
        <begin position="262"/>
        <end position="281"/>
    </location>
</feature>
<comment type="caution">
    <text evidence="9">The sequence shown here is derived from an EMBL/GenBank/DDBJ whole genome shotgun (WGS) entry which is preliminary data.</text>
</comment>
<dbReference type="PROSITE" id="PS50928">
    <property type="entry name" value="ABC_TM1"/>
    <property type="match status" value="1"/>
</dbReference>
<dbReference type="Proteomes" id="UP000838821">
    <property type="component" value="Unassembled WGS sequence"/>
</dbReference>
<evidence type="ECO:0000256" key="4">
    <source>
        <dbReference type="ARBA" id="ARBA00022692"/>
    </source>
</evidence>
<dbReference type="Gene3D" id="1.10.3720.10">
    <property type="entry name" value="MetI-like"/>
    <property type="match status" value="1"/>
</dbReference>
<dbReference type="CDD" id="cd06261">
    <property type="entry name" value="TM_PBP2"/>
    <property type="match status" value="1"/>
</dbReference>